<dbReference type="AlphaFoldDB" id="A0A6P1SXT4"/>
<proteinExistence type="inferred from homology"/>
<keyword evidence="5" id="KW-0289">Folate biosynthesis</keyword>
<keyword evidence="6" id="KW-0456">Lyase</keyword>
<protein>
    <recommendedName>
        <fullName evidence="4">dihydroneopterin aldolase</fullName>
        <ecNumber evidence="4">4.1.2.25</ecNumber>
    </recommendedName>
    <alternativeName>
        <fullName evidence="7">7,8-dihydroneopterin aldolase</fullName>
    </alternativeName>
</protein>
<evidence type="ECO:0000256" key="4">
    <source>
        <dbReference type="ARBA" id="ARBA00013043"/>
    </source>
</evidence>
<dbReference type="SUPFAM" id="SSF55620">
    <property type="entry name" value="Tetrahydrobiopterin biosynthesis enzymes-like"/>
    <property type="match status" value="1"/>
</dbReference>
<comment type="catalytic activity">
    <reaction evidence="1">
        <text>7,8-dihydroneopterin = 6-hydroxymethyl-7,8-dihydropterin + glycolaldehyde</text>
        <dbReference type="Rhea" id="RHEA:10540"/>
        <dbReference type="ChEBI" id="CHEBI:17001"/>
        <dbReference type="ChEBI" id="CHEBI:17071"/>
        <dbReference type="ChEBI" id="CHEBI:44841"/>
        <dbReference type="EC" id="4.1.2.25"/>
    </reaction>
</comment>
<gene>
    <name evidence="9" type="ORF">GO499_03335</name>
</gene>
<comment type="similarity">
    <text evidence="3">Belongs to the DHNA family.</text>
</comment>
<dbReference type="NCBIfam" id="TIGR00526">
    <property type="entry name" value="folB_dom"/>
    <property type="match status" value="1"/>
</dbReference>
<dbReference type="SMART" id="SM00905">
    <property type="entry name" value="FolB"/>
    <property type="match status" value="1"/>
</dbReference>
<evidence type="ECO:0000259" key="8">
    <source>
        <dbReference type="SMART" id="SM00905"/>
    </source>
</evidence>
<evidence type="ECO:0000256" key="1">
    <source>
        <dbReference type="ARBA" id="ARBA00001353"/>
    </source>
</evidence>
<dbReference type="GO" id="GO:0004150">
    <property type="term" value="F:dihydroneopterin aldolase activity"/>
    <property type="evidence" value="ECO:0007669"/>
    <property type="project" value="UniProtKB-EC"/>
</dbReference>
<evidence type="ECO:0000256" key="7">
    <source>
        <dbReference type="ARBA" id="ARBA00032903"/>
    </source>
</evidence>
<sequence length="321" mass="34711">MRGAGGGPTPMDELTQAFEGPTARAAATATTPCDRISVRDHIREVEIGAFRAERGQTQRIRFNIVVEVSAHVAAQDDDVDKVLSYDTITSAVETELASARINLLETLAERVAARILKDRRAIRIFVRIEKLDRIPGALGVEIVRSRRPEVAAVVPVTPPPSEEDVPGPELLFLGQEVLKGPHLEEWLSALTERQVVLLLPPLAGFDLTAVPAPVAGQILLLSMDQNAVRLAALHDGLAVADSLTEMRWALDEGLTVVLAPSRLVAAAPVVPDWSPEKPETIAPWLAERLDSPQLSAVGTSLPDPARIFAPAEWKQYGTLDL</sequence>
<evidence type="ECO:0000256" key="2">
    <source>
        <dbReference type="ARBA" id="ARBA00005013"/>
    </source>
</evidence>
<keyword evidence="10" id="KW-1185">Reference proteome</keyword>
<name>A0A6P1SXT4_9RHOB</name>
<evidence type="ECO:0000256" key="5">
    <source>
        <dbReference type="ARBA" id="ARBA00022909"/>
    </source>
</evidence>
<organism evidence="9 10">
    <name type="scientific">Algicella marina</name>
    <dbReference type="NCBI Taxonomy" id="2683284"/>
    <lineage>
        <taxon>Bacteria</taxon>
        <taxon>Pseudomonadati</taxon>
        <taxon>Pseudomonadota</taxon>
        <taxon>Alphaproteobacteria</taxon>
        <taxon>Rhodobacterales</taxon>
        <taxon>Paracoccaceae</taxon>
        <taxon>Algicella</taxon>
    </lineage>
</organism>
<evidence type="ECO:0000256" key="6">
    <source>
        <dbReference type="ARBA" id="ARBA00023239"/>
    </source>
</evidence>
<feature type="domain" description="Dihydroneopterin aldolase/epimerase" evidence="8">
    <location>
        <begin position="36"/>
        <end position="144"/>
    </location>
</feature>
<evidence type="ECO:0000313" key="9">
    <source>
        <dbReference type="EMBL" id="QHQ34291.1"/>
    </source>
</evidence>
<dbReference type="EC" id="4.1.2.25" evidence="4"/>
<dbReference type="Pfam" id="PF02152">
    <property type="entry name" value="FolB"/>
    <property type="match status" value="1"/>
</dbReference>
<accession>A0A6P1SXT4</accession>
<dbReference type="EMBL" id="CP046620">
    <property type="protein sequence ID" value="QHQ34291.1"/>
    <property type="molecule type" value="Genomic_DNA"/>
</dbReference>
<reference evidence="9 10" key="1">
    <citation type="submission" date="2019-12" db="EMBL/GenBank/DDBJ databases">
        <title>Complete genome sequence of Algicella marina strain 9Alg 56(T) isolated from the red alga Tichocarpus crinitus.</title>
        <authorList>
            <person name="Kim S.-G."/>
            <person name="Nedashkovskaya O.I."/>
        </authorList>
    </citation>
    <scope>NUCLEOTIDE SEQUENCE [LARGE SCALE GENOMIC DNA]</scope>
    <source>
        <strain evidence="9 10">9Alg 56</strain>
    </source>
</reference>
<evidence type="ECO:0000256" key="3">
    <source>
        <dbReference type="ARBA" id="ARBA00005708"/>
    </source>
</evidence>
<dbReference type="InterPro" id="IPR006157">
    <property type="entry name" value="FolB_dom"/>
</dbReference>
<dbReference type="GO" id="GO:0005737">
    <property type="term" value="C:cytoplasm"/>
    <property type="evidence" value="ECO:0007669"/>
    <property type="project" value="TreeGrafter"/>
</dbReference>
<dbReference type="KEGG" id="amaq:GO499_03335"/>
<dbReference type="Proteomes" id="UP000464495">
    <property type="component" value="Chromosome"/>
</dbReference>
<dbReference type="GO" id="GO:0046656">
    <property type="term" value="P:folic acid biosynthetic process"/>
    <property type="evidence" value="ECO:0007669"/>
    <property type="project" value="UniProtKB-KW"/>
</dbReference>
<dbReference type="PANTHER" id="PTHR42844">
    <property type="entry name" value="DIHYDRONEOPTERIN ALDOLASE 1-RELATED"/>
    <property type="match status" value="1"/>
</dbReference>
<evidence type="ECO:0000313" key="10">
    <source>
        <dbReference type="Proteomes" id="UP000464495"/>
    </source>
</evidence>
<dbReference type="PANTHER" id="PTHR42844:SF1">
    <property type="entry name" value="DIHYDRONEOPTERIN ALDOLASE 1-RELATED"/>
    <property type="match status" value="1"/>
</dbReference>
<dbReference type="Gene3D" id="3.30.1130.10">
    <property type="match status" value="1"/>
</dbReference>
<dbReference type="InterPro" id="IPR006156">
    <property type="entry name" value="Dihydroneopterin_aldolase"/>
</dbReference>
<comment type="pathway">
    <text evidence="2">Cofactor biosynthesis; tetrahydrofolate biosynthesis; 2-amino-4-hydroxy-6-hydroxymethyl-7,8-dihydropteridine diphosphate from 7,8-dihydroneopterin triphosphate: step 3/4.</text>
</comment>
<dbReference type="InterPro" id="IPR043133">
    <property type="entry name" value="GTP-CH-I_C/QueF"/>
</dbReference>